<protein>
    <submittedName>
        <fullName evidence="2">Uncharacterized protein</fullName>
    </submittedName>
</protein>
<reference evidence="2" key="1">
    <citation type="submission" date="2015-07" db="EMBL/GenBank/DDBJ databases">
        <title>MeaNS - Measles Nucleotide Surveillance Program.</title>
        <authorList>
            <person name="Tran T."/>
            <person name="Druce J."/>
        </authorList>
    </citation>
    <scope>NUCLEOTIDE SEQUENCE</scope>
    <source>
        <strain evidence="2">UCB-OBI-ISO-001</strain>
        <tissue evidence="2">Gonad</tissue>
    </source>
</reference>
<proteinExistence type="predicted"/>
<organism evidence="2">
    <name type="scientific">Octopus bimaculoides</name>
    <name type="common">California two-spotted octopus</name>
    <dbReference type="NCBI Taxonomy" id="37653"/>
    <lineage>
        <taxon>Eukaryota</taxon>
        <taxon>Metazoa</taxon>
        <taxon>Spiralia</taxon>
        <taxon>Lophotrochozoa</taxon>
        <taxon>Mollusca</taxon>
        <taxon>Cephalopoda</taxon>
        <taxon>Coleoidea</taxon>
        <taxon>Octopodiformes</taxon>
        <taxon>Octopoda</taxon>
        <taxon>Incirrata</taxon>
        <taxon>Octopodidae</taxon>
        <taxon>Octopus</taxon>
    </lineage>
</organism>
<dbReference type="EMBL" id="KQ416251">
    <property type="protein sequence ID" value="KOF97863.1"/>
    <property type="molecule type" value="Genomic_DNA"/>
</dbReference>
<feature type="region of interest" description="Disordered" evidence="1">
    <location>
        <begin position="1"/>
        <end position="90"/>
    </location>
</feature>
<dbReference type="AlphaFoldDB" id="A0A0L8I8N0"/>
<evidence type="ECO:0000313" key="2">
    <source>
        <dbReference type="EMBL" id="KOF97863.1"/>
    </source>
</evidence>
<sequence>PPRCNPPPGHTQSIDRLRHPPSLSPPPRPTERSPSHSPGHPPKPGLPSQASVPSIPRYASLWPGESLCRPPPPRGQRPQSRPHPSLVKLP</sequence>
<feature type="non-terminal residue" evidence="2">
    <location>
        <position position="1"/>
    </location>
</feature>
<feature type="compositionally biased region" description="Low complexity" evidence="1">
    <location>
        <begin position="76"/>
        <end position="90"/>
    </location>
</feature>
<name>A0A0L8I8N0_OCTBM</name>
<accession>A0A0L8I8N0</accession>
<evidence type="ECO:0000256" key="1">
    <source>
        <dbReference type="SAM" id="MobiDB-lite"/>
    </source>
</evidence>
<gene>
    <name evidence="2" type="ORF">OCBIM_22028131mg</name>
</gene>